<evidence type="ECO:0000313" key="4">
    <source>
        <dbReference type="Proteomes" id="UP000198238"/>
    </source>
</evidence>
<dbReference type="PANTHER" id="PTHR43619">
    <property type="entry name" value="S-ADENOSYL-L-METHIONINE-DEPENDENT METHYLTRANSFERASE YKTD-RELATED"/>
    <property type="match status" value="1"/>
</dbReference>
<evidence type="ECO:0000256" key="1">
    <source>
        <dbReference type="ARBA" id="ARBA00022603"/>
    </source>
</evidence>
<dbReference type="RefSeq" id="WP_089035903.1">
    <property type="nucleotide sequence ID" value="NZ_CP022278.1"/>
</dbReference>
<name>A0A220S116_9NEIS</name>
<dbReference type="EMBL" id="CP022278">
    <property type="protein sequence ID" value="ASK27190.1"/>
    <property type="molecule type" value="Genomic_DNA"/>
</dbReference>
<keyword evidence="4" id="KW-1185">Reference proteome</keyword>
<dbReference type="PANTHER" id="PTHR43619:SF2">
    <property type="entry name" value="S-ADENOSYL-L-METHIONINE-DEPENDENT METHYLTRANSFERASES SUPERFAMILY PROTEIN"/>
    <property type="match status" value="1"/>
</dbReference>
<dbReference type="PIRSF" id="PIRSF028177">
    <property type="entry name" value="Polyketide_synth_Omtfrase_TcmP"/>
    <property type="match status" value="1"/>
</dbReference>
<sequence>MDTAKISPAAVSALSATMLITLWAKAVETLKPEPLLRDAEASRMVAQIDFDFSIFETAKASQVGCCARTLLLDGITRRFLGKHPDAVVVQLGAGLDARYERLGRPPVTAWYDLDLPEVIELRRTLLPESGNIYLAASIFDTDWMQTAAAHGQPVLLLAEGVLMYFDEGRLKNWISLLKRHLPNAEAAFDTLPVKLVGRQKQHDALRKMGGTPPEFKWDVADAADVEALGWEVMEQHGLSGVAGRRYPLLLRLMYLTAWGRRNFDQKVFRTRIV</sequence>
<protein>
    <submittedName>
        <fullName evidence="3">Methyltransferase</fullName>
    </submittedName>
</protein>
<dbReference type="InterPro" id="IPR029063">
    <property type="entry name" value="SAM-dependent_MTases_sf"/>
</dbReference>
<dbReference type="AlphaFoldDB" id="A0A220S116"/>
<dbReference type="Gene3D" id="3.40.50.150">
    <property type="entry name" value="Vaccinia Virus protein VP39"/>
    <property type="match status" value="1"/>
</dbReference>
<dbReference type="GO" id="GO:0008168">
    <property type="term" value="F:methyltransferase activity"/>
    <property type="evidence" value="ECO:0007669"/>
    <property type="project" value="UniProtKB-KW"/>
</dbReference>
<dbReference type="Proteomes" id="UP000198238">
    <property type="component" value="Chromosome"/>
</dbReference>
<gene>
    <name evidence="3" type="ORF">BG910_05045</name>
</gene>
<dbReference type="Pfam" id="PF04072">
    <property type="entry name" value="LCM"/>
    <property type="match status" value="1"/>
</dbReference>
<evidence type="ECO:0000256" key="2">
    <source>
        <dbReference type="ARBA" id="ARBA00022679"/>
    </source>
</evidence>
<dbReference type="InterPro" id="IPR016874">
    <property type="entry name" value="TcmP-like"/>
</dbReference>
<keyword evidence="1 3" id="KW-0489">Methyltransferase</keyword>
<accession>A0A220S116</accession>
<organism evidence="3 4">
    <name type="scientific">Neisseria chenwenguii</name>
    <dbReference type="NCBI Taxonomy" id="1853278"/>
    <lineage>
        <taxon>Bacteria</taxon>
        <taxon>Pseudomonadati</taxon>
        <taxon>Pseudomonadota</taxon>
        <taxon>Betaproteobacteria</taxon>
        <taxon>Neisseriales</taxon>
        <taxon>Neisseriaceae</taxon>
        <taxon>Neisseria</taxon>
    </lineage>
</organism>
<dbReference type="SUPFAM" id="SSF53335">
    <property type="entry name" value="S-adenosyl-L-methionine-dependent methyltransferases"/>
    <property type="match status" value="1"/>
</dbReference>
<dbReference type="KEGG" id="nei:BG910_05045"/>
<dbReference type="GO" id="GO:0032259">
    <property type="term" value="P:methylation"/>
    <property type="evidence" value="ECO:0007669"/>
    <property type="project" value="UniProtKB-KW"/>
</dbReference>
<evidence type="ECO:0000313" key="3">
    <source>
        <dbReference type="EMBL" id="ASK27190.1"/>
    </source>
</evidence>
<reference evidence="3 4" key="1">
    <citation type="submission" date="2017-06" db="EMBL/GenBank/DDBJ databases">
        <title>Neisseria chenwenguii sp. nov., isolated from the intestinal contents of Tibetan Plateau Pika in Yushu, Qinghai Province, China.</title>
        <authorList>
            <person name="Zhang G."/>
        </authorList>
    </citation>
    <scope>NUCLEOTIDE SEQUENCE [LARGE SCALE GENOMIC DNA]</scope>
    <source>
        <strain evidence="3 4">10023</strain>
    </source>
</reference>
<keyword evidence="2 3" id="KW-0808">Transferase</keyword>
<proteinExistence type="predicted"/>
<dbReference type="InterPro" id="IPR007213">
    <property type="entry name" value="Ppm1/Ppm2/Tcmp"/>
</dbReference>
<dbReference type="OrthoDB" id="9800233at2"/>